<dbReference type="Proteomes" id="UP000199005">
    <property type="component" value="Unassembled WGS sequence"/>
</dbReference>
<sequence length="96" mass="11086">MPAMAINSFKCRDTESLFDGDRVRRFVNIEAVAMRKLAMLNRAGRLDDLRVPPGNRLEALKGDRLGQYSIRINDQWRVCFRWSDAGADDVEIVDYH</sequence>
<evidence type="ECO:0000313" key="4">
    <source>
        <dbReference type="Proteomes" id="UP000199267"/>
    </source>
</evidence>
<dbReference type="STRING" id="170623.SAMN04244579_00321"/>
<dbReference type="Pfam" id="PF05015">
    <property type="entry name" value="HigB-like_toxin"/>
    <property type="match status" value="1"/>
</dbReference>
<dbReference type="PANTHER" id="PTHR40266:SF2">
    <property type="entry name" value="TOXIN HIGB-1"/>
    <property type="match status" value="1"/>
</dbReference>
<dbReference type="EMBL" id="FNYO01000003">
    <property type="protein sequence ID" value="SEI41761.1"/>
    <property type="molecule type" value="Genomic_DNA"/>
</dbReference>
<dbReference type="InterPro" id="IPR007711">
    <property type="entry name" value="HigB-1"/>
</dbReference>
<dbReference type="InterPro" id="IPR035093">
    <property type="entry name" value="RelE/ParE_toxin_dom_sf"/>
</dbReference>
<evidence type="ECO:0000313" key="2">
    <source>
        <dbReference type="EMBL" id="SEQ11301.1"/>
    </source>
</evidence>
<dbReference type="Proteomes" id="UP000199267">
    <property type="component" value="Unassembled WGS sequence"/>
</dbReference>
<protein>
    <submittedName>
        <fullName evidence="2">Proteic killer suppression protein</fullName>
    </submittedName>
</protein>
<name>A0A1H9DD47_9GAMM</name>
<dbReference type="PANTHER" id="PTHR40266">
    <property type="entry name" value="TOXIN HIGB-1"/>
    <property type="match status" value="1"/>
</dbReference>
<evidence type="ECO:0000313" key="3">
    <source>
        <dbReference type="Proteomes" id="UP000199005"/>
    </source>
</evidence>
<dbReference type="EMBL" id="FOFJ01000006">
    <property type="protein sequence ID" value="SEQ11301.1"/>
    <property type="molecule type" value="Genomic_DNA"/>
</dbReference>
<dbReference type="Gene3D" id="3.30.2310.20">
    <property type="entry name" value="RelE-like"/>
    <property type="match status" value="1"/>
</dbReference>
<accession>A0A1H9DD47</accession>
<dbReference type="SUPFAM" id="SSF143011">
    <property type="entry name" value="RelE-like"/>
    <property type="match status" value="1"/>
</dbReference>
<organism evidence="2 4">
    <name type="scientific">Azotobacter beijerinckii</name>
    <dbReference type="NCBI Taxonomy" id="170623"/>
    <lineage>
        <taxon>Bacteria</taxon>
        <taxon>Pseudomonadati</taxon>
        <taxon>Pseudomonadota</taxon>
        <taxon>Gammaproteobacteria</taxon>
        <taxon>Pseudomonadales</taxon>
        <taxon>Pseudomonadaceae</taxon>
        <taxon>Azotobacter</taxon>
    </lineage>
</organism>
<proteinExistence type="predicted"/>
<reference evidence="3 4" key="1">
    <citation type="submission" date="2016-10" db="EMBL/GenBank/DDBJ databases">
        <authorList>
            <person name="de Groot N.N."/>
        </authorList>
    </citation>
    <scope>NUCLEOTIDE SEQUENCE [LARGE SCALE GENOMIC DNA]</scope>
    <source>
        <strain evidence="1 3">DSM 1041</strain>
        <strain evidence="2 4">DSM 378</strain>
    </source>
</reference>
<dbReference type="AlphaFoldDB" id="A0A1H9DD47"/>
<gene>
    <name evidence="2" type="ORF">SAMN04244573_01049</name>
    <name evidence="1" type="ORF">SAMN04244579_00321</name>
</gene>
<evidence type="ECO:0000313" key="1">
    <source>
        <dbReference type="EMBL" id="SEI41761.1"/>
    </source>
</evidence>